<dbReference type="InterPro" id="IPR036866">
    <property type="entry name" value="RibonucZ/Hydroxyglut_hydro"/>
</dbReference>
<accession>A0ABS1PDF3</accession>
<dbReference type="SUPFAM" id="SSF56281">
    <property type="entry name" value="Metallo-hydrolase/oxidoreductase"/>
    <property type="match status" value="1"/>
</dbReference>
<name>A0ABS1PDF3_9ACTN</name>
<dbReference type="RefSeq" id="WP_201827001.1">
    <property type="nucleotide sequence ID" value="NZ_JAERRH010000030.1"/>
</dbReference>
<dbReference type="PANTHER" id="PTHR15032:SF4">
    <property type="entry name" value="N-ACYL-PHOSPHATIDYLETHANOLAMINE-HYDROLYZING PHOSPHOLIPASE D"/>
    <property type="match status" value="1"/>
</dbReference>
<gene>
    <name evidence="2" type="ORF">JK361_37485</name>
</gene>
<dbReference type="Proteomes" id="UP000621386">
    <property type="component" value="Unassembled WGS sequence"/>
</dbReference>
<evidence type="ECO:0000313" key="2">
    <source>
        <dbReference type="EMBL" id="MBL1110184.1"/>
    </source>
</evidence>
<protein>
    <submittedName>
        <fullName evidence="2">MBL fold metallo-hydrolase</fullName>
    </submittedName>
</protein>
<keyword evidence="3" id="KW-1185">Reference proteome</keyword>
<organism evidence="2 3">
    <name type="scientific">Streptomyces musisoli</name>
    <dbReference type="NCBI Taxonomy" id="2802280"/>
    <lineage>
        <taxon>Bacteria</taxon>
        <taxon>Bacillati</taxon>
        <taxon>Actinomycetota</taxon>
        <taxon>Actinomycetes</taxon>
        <taxon>Kitasatosporales</taxon>
        <taxon>Streptomycetaceae</taxon>
        <taxon>Streptomyces</taxon>
    </lineage>
</organism>
<dbReference type="Pfam" id="PF12706">
    <property type="entry name" value="Lactamase_B_2"/>
    <property type="match status" value="1"/>
</dbReference>
<dbReference type="PANTHER" id="PTHR15032">
    <property type="entry name" value="N-ACYL-PHOSPHATIDYLETHANOLAMINE-HYDROLYZING PHOSPHOLIPASE D"/>
    <property type="match status" value="1"/>
</dbReference>
<dbReference type="InterPro" id="IPR001279">
    <property type="entry name" value="Metallo-B-lactamas"/>
</dbReference>
<evidence type="ECO:0000259" key="1">
    <source>
        <dbReference type="Pfam" id="PF12706"/>
    </source>
</evidence>
<sequence length="470" mass="51809">MSYVEEHGEANLIGAGPAMLADVVAGRRFREIAEPTADGSWTIRDEVLFPAVSDCFPHRLLLANSDRMRALSQPVPMPTWPDVHRLIVQLTTTGVEVDRSVGAVARLLAAMDREGLLEPVSEPAADLDHAHMTFLGHSTVVVRSATAAVIVDPWVRPACGHYPADYQPLQLRDLGRIDAVVLTHSHPDHFDTGTLLQLPCDTRIVVPKLERETFLSVRMYERLHELGFDDVTELEWWDSVQVKDIEVTALPFHGEQPTDGSQLHPDIRNAGNTYFVRTPRCSAAFLADSGRDAAGDVRQVAARARRDLGSPDYLFVGYRGWLMYPVQLLTSSVGRYLPFVPPESWGVRQRIMTTADEAVDIAEIWKAPHLVPYADGGAPWYWQIGLGPRLDEAASENPVFDPFPERVSVAAATRTKTGSGVHRSTVNVLLMRPGDSIVSGGPQPRIERMQNFAWPYGEATAAVADAAYLG</sequence>
<proteinExistence type="predicted"/>
<dbReference type="EMBL" id="JAERRH010000030">
    <property type="protein sequence ID" value="MBL1110184.1"/>
    <property type="molecule type" value="Genomic_DNA"/>
</dbReference>
<comment type="caution">
    <text evidence="2">The sequence shown here is derived from an EMBL/GenBank/DDBJ whole genome shotgun (WGS) entry which is preliminary data.</text>
</comment>
<evidence type="ECO:0000313" key="3">
    <source>
        <dbReference type="Proteomes" id="UP000621386"/>
    </source>
</evidence>
<dbReference type="Gene3D" id="3.60.15.10">
    <property type="entry name" value="Ribonuclease Z/Hydroxyacylglutathione hydrolase-like"/>
    <property type="match status" value="1"/>
</dbReference>
<feature type="domain" description="Metallo-beta-lactamase" evidence="1">
    <location>
        <begin position="149"/>
        <end position="317"/>
    </location>
</feature>
<reference evidence="2 3" key="1">
    <citation type="submission" date="2021-01" db="EMBL/GenBank/DDBJ databases">
        <title>WGS of actinomycetes isolated from Thailand.</title>
        <authorList>
            <person name="Thawai C."/>
        </authorList>
    </citation>
    <scope>NUCLEOTIDE SEQUENCE [LARGE SCALE GENOMIC DNA]</scope>
    <source>
        <strain evidence="2 3">CH5-8</strain>
    </source>
</reference>